<evidence type="ECO:0000313" key="2">
    <source>
        <dbReference type="EMBL" id="MPN42152.1"/>
    </source>
</evidence>
<sequence length="70" mass="6250">MGSGQDAAKTASGTTKGATAGLVGGMGILAGSWGAAVEGIGAIGVGSIGDIIRSGTGGGSVGGIAGNRGF</sequence>
<name>A0A645HUK3_9ZZZZ</name>
<organism evidence="2">
    <name type="scientific">bioreactor metagenome</name>
    <dbReference type="NCBI Taxonomy" id="1076179"/>
    <lineage>
        <taxon>unclassified sequences</taxon>
        <taxon>metagenomes</taxon>
        <taxon>ecological metagenomes</taxon>
    </lineage>
</organism>
<feature type="compositionally biased region" description="Low complexity" evidence="1">
    <location>
        <begin position="7"/>
        <end position="20"/>
    </location>
</feature>
<gene>
    <name evidence="2" type="ORF">SDC9_189708</name>
</gene>
<evidence type="ECO:0000256" key="1">
    <source>
        <dbReference type="SAM" id="MobiDB-lite"/>
    </source>
</evidence>
<dbReference type="AlphaFoldDB" id="A0A645HUK3"/>
<proteinExistence type="predicted"/>
<protein>
    <submittedName>
        <fullName evidence="2">Uncharacterized protein</fullName>
    </submittedName>
</protein>
<comment type="caution">
    <text evidence="2">The sequence shown here is derived from an EMBL/GenBank/DDBJ whole genome shotgun (WGS) entry which is preliminary data.</text>
</comment>
<accession>A0A645HUK3</accession>
<dbReference type="EMBL" id="VSSQ01099684">
    <property type="protein sequence ID" value="MPN42152.1"/>
    <property type="molecule type" value="Genomic_DNA"/>
</dbReference>
<reference evidence="2" key="1">
    <citation type="submission" date="2019-08" db="EMBL/GenBank/DDBJ databases">
        <authorList>
            <person name="Kucharzyk K."/>
            <person name="Murdoch R.W."/>
            <person name="Higgins S."/>
            <person name="Loffler F."/>
        </authorList>
    </citation>
    <scope>NUCLEOTIDE SEQUENCE</scope>
</reference>
<feature type="region of interest" description="Disordered" evidence="1">
    <location>
        <begin position="1"/>
        <end position="20"/>
    </location>
</feature>